<dbReference type="PRINTS" id="PR00105">
    <property type="entry name" value="C5METTRFRASE"/>
</dbReference>
<dbReference type="PROSITE" id="PS51679">
    <property type="entry name" value="SAM_MT_C5"/>
    <property type="match status" value="1"/>
</dbReference>
<protein>
    <recommendedName>
        <fullName evidence="9">tRNA (Cytosine(38)-C(5))-methyltransferase</fullName>
    </recommendedName>
</protein>
<evidence type="ECO:0000256" key="6">
    <source>
        <dbReference type="SAM" id="Phobius"/>
    </source>
</evidence>
<dbReference type="PANTHER" id="PTHR46098">
    <property type="entry name" value="TRNA (CYTOSINE(38)-C(5))-METHYLTRANSFERASE"/>
    <property type="match status" value="1"/>
</dbReference>
<dbReference type="AlphaFoldDB" id="A0A8S9MUF4"/>
<keyword evidence="2 4" id="KW-0808">Transferase</keyword>
<feature type="compositionally biased region" description="Basic and acidic residues" evidence="5">
    <location>
        <begin position="472"/>
        <end position="485"/>
    </location>
</feature>
<evidence type="ECO:0000256" key="2">
    <source>
        <dbReference type="ARBA" id="ARBA00022679"/>
    </source>
</evidence>
<keyword evidence="1 4" id="KW-0489">Methyltransferase</keyword>
<dbReference type="GO" id="GO:0005634">
    <property type="term" value="C:nucleus"/>
    <property type="evidence" value="ECO:0007669"/>
    <property type="project" value="TreeGrafter"/>
</dbReference>
<dbReference type="Gene3D" id="3.90.120.10">
    <property type="entry name" value="DNA Methylase, subunit A, domain 2"/>
    <property type="match status" value="2"/>
</dbReference>
<feature type="region of interest" description="Disordered" evidence="5">
    <location>
        <begin position="228"/>
        <end position="250"/>
    </location>
</feature>
<gene>
    <name evidence="7" type="ORF">F2Q69_00056288</name>
</gene>
<dbReference type="GO" id="GO:0008168">
    <property type="term" value="F:methyltransferase activity"/>
    <property type="evidence" value="ECO:0007669"/>
    <property type="project" value="UniProtKB-KW"/>
</dbReference>
<feature type="transmembrane region" description="Helical" evidence="6">
    <location>
        <begin position="584"/>
        <end position="604"/>
    </location>
</feature>
<dbReference type="InterPro" id="IPR029063">
    <property type="entry name" value="SAM-dependent_MTases_sf"/>
</dbReference>
<feature type="region of interest" description="Disordered" evidence="5">
    <location>
        <begin position="463"/>
        <end position="485"/>
    </location>
</feature>
<dbReference type="Proteomes" id="UP000712600">
    <property type="component" value="Unassembled WGS sequence"/>
</dbReference>
<dbReference type="SUPFAM" id="SSF53335">
    <property type="entry name" value="S-adenosyl-L-methionine-dependent methyltransferases"/>
    <property type="match status" value="2"/>
</dbReference>
<reference evidence="7" key="1">
    <citation type="submission" date="2019-12" db="EMBL/GenBank/DDBJ databases">
        <title>Genome sequencing and annotation of Brassica cretica.</title>
        <authorList>
            <person name="Studholme D.J."/>
            <person name="Sarris P."/>
        </authorList>
    </citation>
    <scope>NUCLEOTIDE SEQUENCE</scope>
    <source>
        <strain evidence="7">PFS-109/04</strain>
        <tissue evidence="7">Leaf</tissue>
    </source>
</reference>
<evidence type="ECO:0000256" key="5">
    <source>
        <dbReference type="SAM" id="MobiDB-lite"/>
    </source>
</evidence>
<dbReference type="Pfam" id="PF00145">
    <property type="entry name" value="DNA_methylase"/>
    <property type="match status" value="2"/>
</dbReference>
<accession>A0A8S9MUF4</accession>
<keyword evidence="6" id="KW-1133">Transmembrane helix</keyword>
<dbReference type="Gene3D" id="3.40.50.150">
    <property type="entry name" value="Vaccinia Virus protein VP39"/>
    <property type="match status" value="2"/>
</dbReference>
<evidence type="ECO:0008006" key="9">
    <source>
        <dbReference type="Google" id="ProtNLM"/>
    </source>
</evidence>
<dbReference type="GO" id="GO:0032259">
    <property type="term" value="P:methylation"/>
    <property type="evidence" value="ECO:0007669"/>
    <property type="project" value="UniProtKB-KW"/>
</dbReference>
<feature type="compositionally biased region" description="Basic and acidic residues" evidence="5">
    <location>
        <begin position="237"/>
        <end position="250"/>
    </location>
</feature>
<evidence type="ECO:0000256" key="4">
    <source>
        <dbReference type="PROSITE-ProRule" id="PRU01016"/>
    </source>
</evidence>
<evidence type="ECO:0000256" key="3">
    <source>
        <dbReference type="ARBA" id="ARBA00022691"/>
    </source>
</evidence>
<dbReference type="InterPro" id="IPR050750">
    <property type="entry name" value="C5-MTase"/>
</dbReference>
<dbReference type="EMBL" id="QGKX02002183">
    <property type="protein sequence ID" value="KAF3485568.1"/>
    <property type="molecule type" value="Genomic_DNA"/>
</dbReference>
<comment type="caution">
    <text evidence="7">The sequence shown here is derived from an EMBL/GenBank/DDBJ whole genome shotgun (WGS) entry which is preliminary data.</text>
</comment>
<feature type="transmembrane region" description="Helical" evidence="6">
    <location>
        <begin position="327"/>
        <end position="354"/>
    </location>
</feature>
<evidence type="ECO:0000313" key="7">
    <source>
        <dbReference type="EMBL" id="KAF3485568.1"/>
    </source>
</evidence>
<name>A0A8S9MUF4_BRACR</name>
<feature type="active site" evidence="4">
    <location>
        <position position="84"/>
    </location>
</feature>
<keyword evidence="6" id="KW-0812">Transmembrane</keyword>
<evidence type="ECO:0000256" key="1">
    <source>
        <dbReference type="ARBA" id="ARBA00022603"/>
    </source>
</evidence>
<organism evidence="7 8">
    <name type="scientific">Brassica cretica</name>
    <name type="common">Mustard</name>
    <dbReference type="NCBI Taxonomy" id="69181"/>
    <lineage>
        <taxon>Eukaryota</taxon>
        <taxon>Viridiplantae</taxon>
        <taxon>Streptophyta</taxon>
        <taxon>Embryophyta</taxon>
        <taxon>Tracheophyta</taxon>
        <taxon>Spermatophyta</taxon>
        <taxon>Magnoliopsida</taxon>
        <taxon>eudicotyledons</taxon>
        <taxon>Gunneridae</taxon>
        <taxon>Pentapetalae</taxon>
        <taxon>rosids</taxon>
        <taxon>malvids</taxon>
        <taxon>Brassicales</taxon>
        <taxon>Brassicaceae</taxon>
        <taxon>Brassiceae</taxon>
        <taxon>Brassica</taxon>
    </lineage>
</organism>
<dbReference type="InterPro" id="IPR001525">
    <property type="entry name" value="C5_MeTfrase"/>
</dbReference>
<keyword evidence="3 4" id="KW-0949">S-adenosyl-L-methionine</keyword>
<sequence>MAERVEEKPWRVLEFYSGIGGMRYSLTASGVAAEVVEAFEINDVANDVYQHNFGHRPHQGNIQSLTAGDLDRYSADAWLLSPPCQPYTRQGLQKHSGDARASSFLKILELIPHTSTPPRMLFVENVVGFETSDTHMEMIDTLTKSDYVTQEFILSPLQFGVPYSRPRYFCLSQHNNNKLLWSPGPLYGRDDQVEFDKCQAEEGSENLLQSCEPVEKFLDLTVVQVNGEPSSFDESENGSRDCDGQEKEDPVSESVHQYLVPLSLIERWGNAMDIVYSDSKRCCCFTKSYYRYVKGTGSLLATVQVANFHSFPEDFEFPKQISLRQRYAMLGNSLGVAVVTPLLRYLFIIVWCLVVQTSDTHMEMIDTLTKSDYVTQEFILSPLQFGVPYSRPRYFCLAKRKPLSFQSQHNNNKLLWSPGPLYGRDDQVEFDKCQAEEGSENLLQSCEPVEKFLDLTVVQVNGEPSSFDESENGSRDCDGQEKEDPVSESVHQYLVPLSLIERWGNAMDIVYPDSKRCCCFTKSYYRYVKGTGSLLATVQPKVKGKESCLKEQRLRYFTPREVANFHSFPEDFEFPKQISLRQRYAMLGNSLSVAVVAPLLRYLFSSPPVLTVE</sequence>
<keyword evidence="6" id="KW-0472">Membrane</keyword>
<dbReference type="PANTHER" id="PTHR46098:SF1">
    <property type="entry name" value="TRNA (CYTOSINE(38)-C(5))-METHYLTRANSFERASE"/>
    <property type="match status" value="1"/>
</dbReference>
<comment type="similarity">
    <text evidence="4">Belongs to the class I-like SAM-binding methyltransferase superfamily. C5-methyltransferase family.</text>
</comment>
<evidence type="ECO:0000313" key="8">
    <source>
        <dbReference type="Proteomes" id="UP000712600"/>
    </source>
</evidence>
<proteinExistence type="inferred from homology"/>